<gene>
    <name evidence="3" type="ORF">BCV70DRAFT_212158</name>
</gene>
<sequence>MAEQLDSQRRKDQAVKHFEGVGAEMPLSQRQYSSAGSSPSSGSLHASTDENEPVRGTSPATSSDIASVATPFAGLKVDTNPIEPGKSPAFGNSASAPQHPSGRSPNPLDAQDGRRLATRGGLTLATMHEESSDANEFHRDAPLSAGPVGIGFTSAAAAADANLRPSRHRSTSSAAALALHGPGASSSFADRWSSSATGRITSSAASALSSRAIWDRDAAAGGGGVSASTLPRPMPQLQRGFSANFVSSHTDPRGSSTSPSPFLSSPGGLHDTGPFDFGGLGQSIPRSSFRAASSPFGPPGDLPELSSYPGLDNETASRAAQAASGSESRRHSVAGATADQEPLGIIGSHRRAIGFDVQSSNPFSSEAARRHMPGRQTFGGFGGGSGSLTLSVDDLADDFDFQPLRDELARAHQQQQQQQRRAMQDRFSQGSASETLGSHAASMPSGLEERGFDAFQPGSMTQSGNKRSLTGAAGARARASGLESLSASWDVLLSPSHQLAQPSLADMTQQLRQMSFGSERAAPGRPHAHTSSLSHEHAEGTETVHASPGTSPTNMRSVGGHRDGAGSRQTLSAQAKSFTTHLPTPPPSSDRMPSSPFTSAQHLGPPSSSFAGAMPTAPAAAAVTSLPPSHLVDLAFSSLAALGPMPPPSMGPMPPLPAGAGSSSELQDLGKGVPLANLPKETPLYIVEFKQGRTDLFFRASSPSQSPGSSTRDAVRRGDLVIVEADRGKDLGTVVNDSITVEQVQAFLAHQSELTLGAVGGLAGTHGGVETMSTSSGEDATAGGGGGGGPGSSSVATFGTAAARPMRTINPKRLFTKATPADTSTLYSKAQDEERALQLCIAKVGQRGLPMTVVAAEMQWDRRKLTFYYTASMRVDFRDLVKELFRLYKTRIWMCHLGHPSGTGMG</sequence>
<organism evidence="3 4">
    <name type="scientific">Testicularia cyperi</name>
    <dbReference type="NCBI Taxonomy" id="1882483"/>
    <lineage>
        <taxon>Eukaryota</taxon>
        <taxon>Fungi</taxon>
        <taxon>Dikarya</taxon>
        <taxon>Basidiomycota</taxon>
        <taxon>Ustilaginomycotina</taxon>
        <taxon>Ustilaginomycetes</taxon>
        <taxon>Ustilaginales</taxon>
        <taxon>Anthracoideaceae</taxon>
        <taxon>Testicularia</taxon>
    </lineage>
</organism>
<dbReference type="AlphaFoldDB" id="A0A317XLZ4"/>
<dbReference type="NCBIfam" id="NF041131">
    <property type="entry name" value="RicT_YaaT_fam"/>
    <property type="match status" value="1"/>
</dbReference>
<protein>
    <recommendedName>
        <fullName evidence="2">PSP1 C-terminal domain-containing protein</fullName>
    </recommendedName>
</protein>
<feature type="compositionally biased region" description="Gly residues" evidence="1">
    <location>
        <begin position="782"/>
        <end position="791"/>
    </location>
</feature>
<keyword evidence="4" id="KW-1185">Reference proteome</keyword>
<dbReference type="PANTHER" id="PTHR43830:SF3">
    <property type="entry name" value="PROTEIN PSP1"/>
    <property type="match status" value="1"/>
</dbReference>
<feature type="region of interest" description="Disordered" evidence="1">
    <location>
        <begin position="1"/>
        <end position="142"/>
    </location>
</feature>
<feature type="compositionally biased region" description="Low complexity" evidence="1">
    <location>
        <begin position="27"/>
        <end position="46"/>
    </location>
</feature>
<dbReference type="OrthoDB" id="243127at2759"/>
<evidence type="ECO:0000313" key="4">
    <source>
        <dbReference type="Proteomes" id="UP000246740"/>
    </source>
</evidence>
<dbReference type="InterPro" id="IPR047767">
    <property type="entry name" value="PSP1-like"/>
</dbReference>
<feature type="compositionally biased region" description="Basic and acidic residues" evidence="1">
    <location>
        <begin position="127"/>
        <end position="141"/>
    </location>
</feature>
<dbReference type="PANTHER" id="PTHR43830">
    <property type="entry name" value="PROTEIN PSP1"/>
    <property type="match status" value="1"/>
</dbReference>
<proteinExistence type="predicted"/>
<feature type="compositionally biased region" description="Polar residues" evidence="1">
    <location>
        <begin position="597"/>
        <end position="610"/>
    </location>
</feature>
<dbReference type="Proteomes" id="UP000246740">
    <property type="component" value="Unassembled WGS sequence"/>
</dbReference>
<dbReference type="InParanoid" id="A0A317XLZ4"/>
<feature type="domain" description="PSP1 C-terminal" evidence="2">
    <location>
        <begin position="812"/>
        <end position="897"/>
    </location>
</feature>
<evidence type="ECO:0000259" key="2">
    <source>
        <dbReference type="PROSITE" id="PS51411"/>
    </source>
</evidence>
<evidence type="ECO:0000256" key="1">
    <source>
        <dbReference type="SAM" id="MobiDB-lite"/>
    </source>
</evidence>
<name>A0A317XLZ4_9BASI</name>
<feature type="region of interest" description="Disordered" evidence="1">
    <location>
        <begin position="245"/>
        <end position="343"/>
    </location>
</feature>
<feature type="compositionally biased region" description="Low complexity" evidence="1">
    <location>
        <begin position="254"/>
        <end position="268"/>
    </location>
</feature>
<feature type="compositionally biased region" description="Polar residues" evidence="1">
    <location>
        <begin position="90"/>
        <end position="104"/>
    </location>
</feature>
<dbReference type="InterPro" id="IPR007557">
    <property type="entry name" value="PSP1_C"/>
</dbReference>
<reference evidence="3 4" key="1">
    <citation type="journal article" date="2018" name="Mol. Biol. Evol.">
        <title>Broad Genomic Sampling Reveals a Smut Pathogenic Ancestry of the Fungal Clade Ustilaginomycotina.</title>
        <authorList>
            <person name="Kijpornyongpan T."/>
            <person name="Mondo S.J."/>
            <person name="Barry K."/>
            <person name="Sandor L."/>
            <person name="Lee J."/>
            <person name="Lipzen A."/>
            <person name="Pangilinan J."/>
            <person name="LaButti K."/>
            <person name="Hainaut M."/>
            <person name="Henrissat B."/>
            <person name="Grigoriev I.V."/>
            <person name="Spatafora J.W."/>
            <person name="Aime M.C."/>
        </authorList>
    </citation>
    <scope>NUCLEOTIDE SEQUENCE [LARGE SCALE GENOMIC DNA]</scope>
    <source>
        <strain evidence="3 4">MCA 3645</strain>
    </source>
</reference>
<feature type="compositionally biased region" description="Polar residues" evidence="1">
    <location>
        <begin position="567"/>
        <end position="582"/>
    </location>
</feature>
<feature type="compositionally biased region" description="Polar residues" evidence="1">
    <location>
        <begin position="426"/>
        <end position="436"/>
    </location>
</feature>
<accession>A0A317XLZ4</accession>
<feature type="compositionally biased region" description="Pro residues" evidence="1">
    <location>
        <begin position="646"/>
        <end position="657"/>
    </location>
</feature>
<feature type="compositionally biased region" description="Polar residues" evidence="1">
    <location>
        <begin position="458"/>
        <end position="468"/>
    </location>
</feature>
<dbReference type="EMBL" id="KZ819195">
    <property type="protein sequence ID" value="PWY99326.1"/>
    <property type="molecule type" value="Genomic_DNA"/>
</dbReference>
<feature type="region of interest" description="Disordered" evidence="1">
    <location>
        <begin position="409"/>
        <end position="472"/>
    </location>
</feature>
<feature type="region of interest" description="Disordered" evidence="1">
    <location>
        <begin position="646"/>
        <end position="671"/>
    </location>
</feature>
<feature type="compositionally biased region" description="Polar residues" evidence="1">
    <location>
        <begin position="314"/>
        <end position="326"/>
    </location>
</feature>
<feature type="compositionally biased region" description="Basic and acidic residues" evidence="1">
    <location>
        <begin position="1"/>
        <end position="19"/>
    </location>
</feature>
<dbReference type="GO" id="GO:0005737">
    <property type="term" value="C:cytoplasm"/>
    <property type="evidence" value="ECO:0007669"/>
    <property type="project" value="TreeGrafter"/>
</dbReference>
<dbReference type="PROSITE" id="PS51411">
    <property type="entry name" value="PSP1_C"/>
    <property type="match status" value="1"/>
</dbReference>
<dbReference type="Pfam" id="PF04468">
    <property type="entry name" value="PSP1"/>
    <property type="match status" value="1"/>
</dbReference>
<feature type="compositionally biased region" description="Low complexity" evidence="1">
    <location>
        <begin position="770"/>
        <end position="781"/>
    </location>
</feature>
<evidence type="ECO:0000313" key="3">
    <source>
        <dbReference type="EMBL" id="PWY99326.1"/>
    </source>
</evidence>
<feature type="region of interest" description="Disordered" evidence="1">
    <location>
        <begin position="517"/>
        <end position="611"/>
    </location>
</feature>
<feature type="compositionally biased region" description="Low complexity" evidence="1">
    <location>
        <begin position="411"/>
        <end position="421"/>
    </location>
</feature>
<feature type="region of interest" description="Disordered" evidence="1">
    <location>
        <begin position="770"/>
        <end position="797"/>
    </location>
</feature>